<dbReference type="PANTHER" id="PTHR37841:SF1">
    <property type="entry name" value="DUF3298 DOMAIN-CONTAINING PROTEIN"/>
    <property type="match status" value="1"/>
</dbReference>
<feature type="chain" id="PRO_5039434799" evidence="1">
    <location>
        <begin position="21"/>
        <end position="336"/>
    </location>
</feature>
<sequence length="336" mass="37292">MLRKILAVLLAALTCLPAGALAQSADGGLILDYINDEDGWFFKFGFLDEDGNVKIPYDYDYAEPFSCGYALVRQGSKLYFIDAYNRPAFGSDKSKYHYYTSFREELCAVEKDGQCGYIDTNGNLVIDTVFDEAYNFSQGLAAVANDGAYGYINSNGNVVIGYRFDEAGEFENGFAVVKKNGYYGFIDRLGRERTPFVYEGASDFSEGLAAVRLNGMYTYTDTNGSLRFEPIFEEAHDFSGGIALVKFDGQYGYIRPDGTYAVAPEFDYLSPYYGSYAIAGRYVADGVLWYGLIDGHGNRVCPFSYDSIVYQDGRFALTKNGQTSYLDDTLQPVAAE</sequence>
<feature type="signal peptide" evidence="1">
    <location>
        <begin position="1"/>
        <end position="20"/>
    </location>
</feature>
<organism evidence="2 3">
    <name type="scientific">Candidatus Aphodoplasma excrementigallinarum</name>
    <dbReference type="NCBI Taxonomy" id="2840673"/>
    <lineage>
        <taxon>Bacteria</taxon>
        <taxon>Bacillati</taxon>
        <taxon>Bacillota</taxon>
        <taxon>Clostridia</taxon>
        <taxon>Eubacteriales</taxon>
        <taxon>Candidatus Aphodoplasma</taxon>
    </lineage>
</organism>
<dbReference type="Pfam" id="PF14903">
    <property type="entry name" value="WG_beta_rep"/>
    <property type="match status" value="4"/>
</dbReference>
<protein>
    <submittedName>
        <fullName evidence="2">WG repeat-containing protein</fullName>
    </submittedName>
</protein>
<dbReference type="InterPro" id="IPR032774">
    <property type="entry name" value="WG_beta_rep"/>
</dbReference>
<accession>A0A9D1SZX9</accession>
<evidence type="ECO:0000256" key="1">
    <source>
        <dbReference type="SAM" id="SignalP"/>
    </source>
</evidence>
<keyword evidence="1" id="KW-0732">Signal</keyword>
<evidence type="ECO:0000313" key="3">
    <source>
        <dbReference type="Proteomes" id="UP000886743"/>
    </source>
</evidence>
<dbReference type="SUPFAM" id="SSF69360">
    <property type="entry name" value="Cell wall binding repeat"/>
    <property type="match status" value="1"/>
</dbReference>
<reference evidence="2" key="2">
    <citation type="journal article" date="2021" name="PeerJ">
        <title>Extensive microbial diversity within the chicken gut microbiome revealed by metagenomics and culture.</title>
        <authorList>
            <person name="Gilroy R."/>
            <person name="Ravi A."/>
            <person name="Getino M."/>
            <person name="Pursley I."/>
            <person name="Horton D.L."/>
            <person name="Alikhan N.F."/>
            <person name="Baker D."/>
            <person name="Gharbi K."/>
            <person name="Hall N."/>
            <person name="Watson M."/>
            <person name="Adriaenssens E.M."/>
            <person name="Foster-Nyarko E."/>
            <person name="Jarju S."/>
            <person name="Secka A."/>
            <person name="Antonio M."/>
            <person name="Oren A."/>
            <person name="Chaudhuri R.R."/>
            <person name="La Ragione R."/>
            <person name="Hildebrand F."/>
            <person name="Pallen M.J."/>
        </authorList>
    </citation>
    <scope>NUCLEOTIDE SEQUENCE</scope>
    <source>
        <strain evidence="2">4920</strain>
    </source>
</reference>
<dbReference type="Proteomes" id="UP000886743">
    <property type="component" value="Unassembled WGS sequence"/>
</dbReference>
<comment type="caution">
    <text evidence="2">The sequence shown here is derived from an EMBL/GenBank/DDBJ whole genome shotgun (WGS) entry which is preliminary data.</text>
</comment>
<proteinExistence type="predicted"/>
<evidence type="ECO:0000313" key="2">
    <source>
        <dbReference type="EMBL" id="HIV02126.1"/>
    </source>
</evidence>
<reference evidence="2" key="1">
    <citation type="submission" date="2020-10" db="EMBL/GenBank/DDBJ databases">
        <authorList>
            <person name="Gilroy R."/>
        </authorList>
    </citation>
    <scope>NUCLEOTIDE SEQUENCE</scope>
    <source>
        <strain evidence="2">4920</strain>
    </source>
</reference>
<dbReference type="PANTHER" id="PTHR37841">
    <property type="entry name" value="GLR2918 PROTEIN"/>
    <property type="match status" value="1"/>
</dbReference>
<name>A0A9D1SZX9_9FIRM</name>
<dbReference type="EMBL" id="DVOF01000029">
    <property type="protein sequence ID" value="HIV02126.1"/>
    <property type="molecule type" value="Genomic_DNA"/>
</dbReference>
<gene>
    <name evidence="2" type="ORF">IAC74_01025</name>
</gene>
<dbReference type="AlphaFoldDB" id="A0A9D1SZX9"/>